<keyword evidence="1" id="KW-1133">Transmembrane helix</keyword>
<feature type="transmembrane region" description="Helical" evidence="1">
    <location>
        <begin position="466"/>
        <end position="491"/>
    </location>
</feature>
<evidence type="ECO:0000256" key="1">
    <source>
        <dbReference type="SAM" id="Phobius"/>
    </source>
</evidence>
<proteinExistence type="predicted"/>
<dbReference type="EMBL" id="AP026866">
    <property type="protein sequence ID" value="BDS07838.1"/>
    <property type="molecule type" value="Genomic_DNA"/>
</dbReference>
<dbReference type="Pfam" id="PF13599">
    <property type="entry name" value="Pentapeptide_4"/>
    <property type="match status" value="2"/>
</dbReference>
<dbReference type="KEGG" id="osu:NT6N_28780"/>
<organism evidence="3">
    <name type="scientific">Oceaniferula spumae</name>
    <dbReference type="NCBI Taxonomy" id="2979115"/>
    <lineage>
        <taxon>Bacteria</taxon>
        <taxon>Pseudomonadati</taxon>
        <taxon>Verrucomicrobiota</taxon>
        <taxon>Verrucomicrobiia</taxon>
        <taxon>Verrucomicrobiales</taxon>
        <taxon>Verrucomicrobiaceae</taxon>
        <taxon>Oceaniferula</taxon>
    </lineage>
</organism>
<keyword evidence="1" id="KW-0472">Membrane</keyword>
<dbReference type="Gene3D" id="2.160.20.80">
    <property type="entry name" value="E3 ubiquitin-protein ligase SopA"/>
    <property type="match status" value="3"/>
</dbReference>
<feature type="transmembrane region" description="Helical" evidence="1">
    <location>
        <begin position="406"/>
        <end position="426"/>
    </location>
</feature>
<dbReference type="Pfam" id="PF00805">
    <property type="entry name" value="Pentapeptide"/>
    <property type="match status" value="2"/>
</dbReference>
<dbReference type="InterPro" id="IPR051082">
    <property type="entry name" value="Pentapeptide-BTB/POZ_domain"/>
</dbReference>
<evidence type="ECO:0008006" key="4">
    <source>
        <dbReference type="Google" id="ProtNLM"/>
    </source>
</evidence>
<feature type="transmembrane region" description="Helical" evidence="1">
    <location>
        <begin position="432"/>
        <end position="454"/>
    </location>
</feature>
<dbReference type="PANTHER" id="PTHR14136:SF17">
    <property type="entry name" value="BTB_POZ DOMAIN-CONTAINING PROTEIN KCTD9"/>
    <property type="match status" value="1"/>
</dbReference>
<dbReference type="InterPro" id="IPR001646">
    <property type="entry name" value="5peptide_repeat"/>
</dbReference>
<feature type="transmembrane region" description="Helical" evidence="1">
    <location>
        <begin position="375"/>
        <end position="394"/>
    </location>
</feature>
<evidence type="ECO:0000256" key="2">
    <source>
        <dbReference type="SAM" id="SignalP"/>
    </source>
</evidence>
<evidence type="ECO:0000313" key="3">
    <source>
        <dbReference type="EMBL" id="BDS07838.1"/>
    </source>
</evidence>
<reference evidence="3" key="1">
    <citation type="submission" date="2024-07" db="EMBL/GenBank/DDBJ databases">
        <title>Complete genome sequence of Verrucomicrobiaceae bacterium NT6N.</title>
        <authorList>
            <person name="Huang C."/>
            <person name="Takami H."/>
            <person name="Hamasaki K."/>
        </authorList>
    </citation>
    <scope>NUCLEOTIDE SEQUENCE</scope>
    <source>
        <strain evidence="3">NT6N</strain>
    </source>
</reference>
<name>A0AAT9FPC3_9BACT</name>
<sequence>MRWILFFLLLIAPLVSDRAAAAIPRADLERFVKTERSAGREPQITKHFGTDLWGTDFSKLNLAGVDFQNADLGDCKFHGTDLRKAVFNGAHIYYAEFIDADLRGADFVGCRLDRCKFDQSDLRESTGFGIDVFMGVSAKGANLSGLNMSRCDLSEIDFTDADLSGCVFSYADGSGTNFTNAKLDQVEVKEFFVINATGLTQAQRDTMEQAGAIASPAAMEAAVRRGVSFTGRSLSSAQLSGLDLRGTDFSGCDLSSANFKNAKLQEAKFDNSKLSYAYFNDAQLAESSFINAEVYSAQFINAELSNANFDGAKLYSANFDHANLNRANFRNAEIDLTNFEKATGTPSPRLEILREQSGYRSHQIRQTVLEALMKLAPFIGGIAFVTMIIAASSMRRNTELHQWTKPLIVIAFLGIGLTGFLSMILFNSSSAGLPFLASLCVGLLVCLVGIFLGIYRLSQGQRKPNWASIAFFAAAPFPGLGIAAVVVMILAGMG</sequence>
<gene>
    <name evidence="3" type="ORF">NT6N_28780</name>
</gene>
<protein>
    <recommendedName>
        <fullName evidence="4">Pentapeptide repeat-containing protein</fullName>
    </recommendedName>
</protein>
<dbReference type="AlphaFoldDB" id="A0AAT9FPC3"/>
<feature type="signal peptide" evidence="2">
    <location>
        <begin position="1"/>
        <end position="21"/>
    </location>
</feature>
<keyword evidence="1" id="KW-0812">Transmembrane</keyword>
<accession>A0AAT9FPC3</accession>
<dbReference type="PANTHER" id="PTHR14136">
    <property type="entry name" value="BTB_POZ DOMAIN-CONTAINING PROTEIN KCTD9"/>
    <property type="match status" value="1"/>
</dbReference>
<keyword evidence="2" id="KW-0732">Signal</keyword>
<dbReference type="SUPFAM" id="SSF141571">
    <property type="entry name" value="Pentapeptide repeat-like"/>
    <property type="match status" value="2"/>
</dbReference>
<feature type="chain" id="PRO_5043669674" description="Pentapeptide repeat-containing protein" evidence="2">
    <location>
        <begin position="22"/>
        <end position="494"/>
    </location>
</feature>